<feature type="region of interest" description="Disordered" evidence="1">
    <location>
        <begin position="973"/>
        <end position="1033"/>
    </location>
</feature>
<protein>
    <submittedName>
        <fullName evidence="3">Uncharacterized protein</fullName>
    </submittedName>
</protein>
<sequence>MAHKNVLRYACLITVLAFSSAEKKNGRWSRQISSYTADISDWVPLSGPVEREPEMPQIKRQAVAEPRILTESLTRPTAFGQEIFPQRAFYNSPANRQLFLQSVPAVPSAPQNFLTEQSFGQAIKFGLAQPSFPLGQGYVSPQLSFETIPRPQAALTNPVKFESFPKPLPTPQVKTFISQPPKPQDSAPQFVDGYRAENTSNNYYSQSKKPQSLQKIKFENTEKVNTRTEPTQNGQKLEREEVQLLYVPVESLNRGQFNFRSPITSPQIVSTDIYNQGLPNPTAIKQTYTNFQRPTPKSEMYPEQTYVSNFNQFKTPNVPKYSTTTSPFPTAAPTTPKPKKLKPHQPPLAIFLSQETGKTSQMKVGDVLSSLKTASTIAVLDSVNPLNAPKVFIGPSTLTPPDHYVKFELPYLSNIQNSDKKLKQLPFFVAPLSYNTPQGFAKIPFPSPHVGSVVINSQIKEPTTQTTVSNVVPQSYYPTTPPRKEQKLVTQKPSVSFYSTVPPRANTNFQTNYYSFEPQMVSSIKPQKEEVVTLPPKRVNYFLNNAQPQYTQHIKFPDNNFSPQETYRTSTQTQPTTTTTQRPTTTTSTTTTIRQSTYPSQLLETHNPYSINQAFHFSTPLDYHSYFEDIKEPSPTPGPQDIKISSTLKPITTTTQRDTEVATQRQYQQQSTPNYAQSYRPEEHYESEVQNSRYPVYNTNDYVSKSETNQELAIPETQSGHFKAQSNNENPTDYTNTKFTESKPNISEDEHRTEVSNQAPSSEDGSQTYEYNRYETIDQNEDTTTTTTTEASTRKNILRTRGRPRYTTSRPNSNESTTRYVATRRPLRERRPLPTRNKYEPNRLTTEKPKTPVDSNESTTRATRTRTRGRIQYRPTGTDYYDRKVKSNGKEEDLAYQRDVLHQNYPVTLMERSSTVDIEAITEPAKAQSDVPKTESLDTENAYSNEKMSFSQSGQSAVSEKEYKEDIYVPKYSLSGTGQTEPPYVPFLPSTRNEEYYYPSSDGSAPAEQEKYLETDKEESYSPETTSVNKSENFESNAYVTDIVNFASDDNLPAYSINDELSGDTLEDPTTPPDIEVTKVAKHESNSQEIEDDDSIETTPSYHRVRVRPGVVRQYHQSTTESSRVKSERRRPQGVTYRPAYDRKRTTMRIEEIEADLKTKQVHSRPEVEDFKHPVYKPEPSTEPVNTDSQETTTKRGHFRRRRPSYSHITSTTESSVTRRTYDIKNRFRGRRPTEKPSEKPEPTEVISSTTRSPLYTRYSPRPKLSERYTKKQESEEDVEDQDSNFSINRPSYVEPDSIFWSPKITNESFKPFNPNNIGDDKKVVTTERRSDRGSEMDIITVGNQDDDILISVTPAYNNRNSKNIPEIPPTLEAFVEQSKITKPDSVESMSTFESMLEEVMKSLEEQDQDEYTTKVMKHKGGEIGEIPPETISSDDASQPTSIAIEETTVESSADTEAVNEEEQERKTRRRGFWKKIKVRPVTDPIDVAESQYYSSTVNRLGQPIKNSKYNHEKSERYDKKIAVTTYKPAFQFIKDLFESNEDTMLRKVPPTVEITKIKETEKEDQQFTSKQNTTTEKSYLNPGDLDLGTGSPDPTIDDFYLTTTEATKIDRSEGFSFMDYFFGARSQEKESQETGTNVTTKTDFEITTESKPGIVTTETTYIPDEITTESNNESNGNPKKDVSADIDISASTVTPTVKFQTSSAEIETSSMSSFMDPANVVSTSMTTQVSHETEICFRGKCIKTSKGLL</sequence>
<feature type="compositionally biased region" description="Basic and acidic residues" evidence="1">
    <location>
        <begin position="1155"/>
        <end position="1173"/>
    </location>
</feature>
<feature type="compositionally biased region" description="Basic and acidic residues" evidence="1">
    <location>
        <begin position="1076"/>
        <end position="1086"/>
    </location>
</feature>
<feature type="compositionally biased region" description="Polar residues" evidence="1">
    <location>
        <begin position="718"/>
        <end position="745"/>
    </location>
</feature>
<feature type="region of interest" description="Disordered" evidence="1">
    <location>
        <begin position="1448"/>
        <end position="1469"/>
    </location>
</feature>
<feature type="compositionally biased region" description="Polar residues" evidence="1">
    <location>
        <begin position="755"/>
        <end position="770"/>
    </location>
</feature>
<dbReference type="EnsemblMetazoa" id="XM_012696696.3">
    <property type="protein sequence ID" value="XP_012552150.2"/>
    <property type="gene ID" value="LOC101739483"/>
</dbReference>
<dbReference type="GeneID" id="101739483"/>
<evidence type="ECO:0000313" key="3">
    <source>
        <dbReference type="EnsemblMetazoa" id="XP_012552150.2"/>
    </source>
</evidence>
<reference evidence="4" key="1">
    <citation type="journal article" date="2008" name="Insect Biochem. Mol. Biol.">
        <title>The genome of a lepidopteran model insect, the silkworm Bombyx mori.</title>
        <authorList>
            <consortium name="International Silkworm Genome Consortium"/>
        </authorList>
    </citation>
    <scope>NUCLEOTIDE SEQUENCE [LARGE SCALE GENOMIC DNA]</scope>
    <source>
        <strain evidence="4">p50T</strain>
    </source>
</reference>
<dbReference type="Proteomes" id="UP000005204">
    <property type="component" value="Unassembled WGS sequence"/>
</dbReference>
<feature type="region of interest" description="Disordered" evidence="1">
    <location>
        <begin position="318"/>
        <end position="343"/>
    </location>
</feature>
<feature type="region of interest" description="Disordered" evidence="1">
    <location>
        <begin position="563"/>
        <end position="594"/>
    </location>
</feature>
<feature type="compositionally biased region" description="Low complexity" evidence="1">
    <location>
        <begin position="323"/>
        <end position="334"/>
    </location>
</feature>
<evidence type="ECO:0000256" key="1">
    <source>
        <dbReference type="SAM" id="MobiDB-lite"/>
    </source>
</evidence>
<proteinExistence type="predicted"/>
<accession>A0A8R2GCC8</accession>
<feature type="compositionally biased region" description="Low complexity" evidence="1">
    <location>
        <begin position="1210"/>
        <end position="1219"/>
    </location>
</feature>
<feature type="compositionally biased region" description="Basic residues" evidence="1">
    <location>
        <begin position="1195"/>
        <end position="1205"/>
    </location>
</feature>
<feature type="compositionally biased region" description="Polar residues" evidence="1">
    <location>
        <begin position="1183"/>
        <end position="1192"/>
    </location>
</feature>
<feature type="signal peptide" evidence="2">
    <location>
        <begin position="1"/>
        <end position="21"/>
    </location>
</feature>
<name>A0A8R2GCC8_BOMMO</name>
<feature type="region of interest" description="Disordered" evidence="1">
    <location>
        <begin position="1561"/>
        <end position="1592"/>
    </location>
</feature>
<dbReference type="RefSeq" id="XP_012552150.2">
    <property type="nucleotide sequence ID" value="XM_012696696.4"/>
</dbReference>
<feature type="compositionally biased region" description="Polar residues" evidence="1">
    <location>
        <begin position="1022"/>
        <end position="1033"/>
    </location>
</feature>
<evidence type="ECO:0000313" key="4">
    <source>
        <dbReference type="Proteomes" id="UP000005204"/>
    </source>
</evidence>
<feature type="region of interest" description="Disordered" evidence="1">
    <location>
        <begin position="718"/>
        <end position="864"/>
    </location>
</feature>
<feature type="compositionally biased region" description="Basic and acidic residues" evidence="1">
    <location>
        <begin position="1220"/>
        <end position="1243"/>
    </location>
</feature>
<feature type="region of interest" description="Disordered" evidence="1">
    <location>
        <begin position="923"/>
        <end position="957"/>
    </location>
</feature>
<feature type="compositionally biased region" description="Basic and acidic residues" evidence="1">
    <location>
        <begin position="1008"/>
        <end position="1020"/>
    </location>
</feature>
<feature type="compositionally biased region" description="Basic and acidic residues" evidence="1">
    <location>
        <begin position="1264"/>
        <end position="1274"/>
    </location>
</feature>
<evidence type="ECO:0000256" key="2">
    <source>
        <dbReference type="SAM" id="SignalP"/>
    </source>
</evidence>
<feature type="compositionally biased region" description="Polar residues" evidence="1">
    <location>
        <begin position="939"/>
        <end position="957"/>
    </location>
</feature>
<keyword evidence="2" id="KW-0732">Signal</keyword>
<feature type="region of interest" description="Disordered" evidence="1">
    <location>
        <begin position="666"/>
        <end position="689"/>
    </location>
</feature>
<feature type="region of interest" description="Disordered" evidence="1">
    <location>
        <begin position="1058"/>
        <end position="1143"/>
    </location>
</feature>
<feature type="compositionally biased region" description="Polar residues" evidence="1">
    <location>
        <begin position="806"/>
        <end position="820"/>
    </location>
</feature>
<feature type="chain" id="PRO_5035917816" evidence="2">
    <location>
        <begin position="22"/>
        <end position="1750"/>
    </location>
</feature>
<keyword evidence="4" id="KW-1185">Reference proteome</keyword>
<feature type="compositionally biased region" description="Polar residues" evidence="1">
    <location>
        <begin position="666"/>
        <end position="677"/>
    </location>
</feature>
<organism evidence="3 4">
    <name type="scientific">Bombyx mori</name>
    <name type="common">Silk moth</name>
    <dbReference type="NCBI Taxonomy" id="7091"/>
    <lineage>
        <taxon>Eukaryota</taxon>
        <taxon>Metazoa</taxon>
        <taxon>Ecdysozoa</taxon>
        <taxon>Arthropoda</taxon>
        <taxon>Hexapoda</taxon>
        <taxon>Insecta</taxon>
        <taxon>Pterygota</taxon>
        <taxon>Neoptera</taxon>
        <taxon>Endopterygota</taxon>
        <taxon>Lepidoptera</taxon>
        <taxon>Glossata</taxon>
        <taxon>Ditrysia</taxon>
        <taxon>Bombycoidea</taxon>
        <taxon>Bombycidae</taxon>
        <taxon>Bombycinae</taxon>
        <taxon>Bombyx</taxon>
    </lineage>
</organism>
<dbReference type="KEGG" id="bmor:101739483"/>
<feature type="region of interest" description="Disordered" evidence="1">
    <location>
        <begin position="1155"/>
        <end position="1291"/>
    </location>
</feature>
<feature type="compositionally biased region" description="Low complexity" evidence="1">
    <location>
        <begin position="566"/>
        <end position="594"/>
    </location>
</feature>
<feature type="compositionally biased region" description="Basic and acidic residues" evidence="1">
    <location>
        <begin position="829"/>
        <end position="851"/>
    </location>
</feature>
<reference evidence="3" key="2">
    <citation type="submission" date="2022-06" db="UniProtKB">
        <authorList>
            <consortium name="EnsemblMetazoa"/>
        </authorList>
    </citation>
    <scope>IDENTIFICATION</scope>
    <source>
        <strain evidence="3">p50T (Dazao)</strain>
    </source>
</reference>
<feature type="compositionally biased region" description="Polar residues" evidence="1">
    <location>
        <begin position="1567"/>
        <end position="1579"/>
    </location>
</feature>